<sequence>MSDPRVAPVEENLLSFFRAAQQCPPMTPLPDTDVLAAVSDIPFPLFNAVLGASFSPGTAGDRTAGLVAAYVERGLPWLWWTTPSHTSPELEAALAAAGMGRGDTPGMHRRLDGPVEAAVPAALDLTLVDVAVEPDPWIGTMLRGFDMPPDLAGPMTQVLGGVPAGQLVNILARMGGEPVAVGSGWIDDGTIGLYNIATVESARGRGIGYAVTGALLQAGHERGARQAILHATDLGRPVYERLGFEAVCLVPQWVWLPSDPGQG</sequence>
<dbReference type="EMBL" id="JBHUGD010000003">
    <property type="protein sequence ID" value="MFD1947784.1"/>
    <property type="molecule type" value="Genomic_DNA"/>
</dbReference>
<dbReference type="RefSeq" id="WP_343919195.1">
    <property type="nucleotide sequence ID" value="NZ_BAAAJT010000002.1"/>
</dbReference>
<name>A0ABW4TPU8_9ACTN</name>
<dbReference type="CDD" id="cd04301">
    <property type="entry name" value="NAT_SF"/>
    <property type="match status" value="1"/>
</dbReference>
<keyword evidence="3" id="KW-1185">Reference proteome</keyword>
<dbReference type="InterPro" id="IPR016181">
    <property type="entry name" value="Acyl_CoA_acyltransferase"/>
</dbReference>
<comment type="caution">
    <text evidence="2">The sequence shown here is derived from an EMBL/GenBank/DDBJ whole genome shotgun (WGS) entry which is preliminary data.</text>
</comment>
<protein>
    <submittedName>
        <fullName evidence="2">GNAT family N-acetyltransferase</fullName>
    </submittedName>
</protein>
<evidence type="ECO:0000259" key="1">
    <source>
        <dbReference type="PROSITE" id="PS51186"/>
    </source>
</evidence>
<accession>A0ABW4TPU8</accession>
<dbReference type="Pfam" id="PF00583">
    <property type="entry name" value="Acetyltransf_1"/>
    <property type="match status" value="1"/>
</dbReference>
<feature type="domain" description="N-acetyltransferase" evidence="1">
    <location>
        <begin position="125"/>
        <end position="262"/>
    </location>
</feature>
<reference evidence="3" key="1">
    <citation type="journal article" date="2019" name="Int. J. Syst. Evol. Microbiol.">
        <title>The Global Catalogue of Microorganisms (GCM) 10K type strain sequencing project: providing services to taxonomists for standard genome sequencing and annotation.</title>
        <authorList>
            <consortium name="The Broad Institute Genomics Platform"/>
            <consortium name="The Broad Institute Genome Sequencing Center for Infectious Disease"/>
            <person name="Wu L."/>
            <person name="Ma J."/>
        </authorList>
    </citation>
    <scope>NUCLEOTIDE SEQUENCE [LARGE SCALE GENOMIC DNA]</scope>
    <source>
        <strain evidence="3">CGMCC 1.12477</strain>
    </source>
</reference>
<evidence type="ECO:0000313" key="2">
    <source>
        <dbReference type="EMBL" id="MFD1947784.1"/>
    </source>
</evidence>
<gene>
    <name evidence="2" type="ORF">ACFSDE_13370</name>
</gene>
<dbReference type="SUPFAM" id="SSF55729">
    <property type="entry name" value="Acyl-CoA N-acyltransferases (Nat)"/>
    <property type="match status" value="1"/>
</dbReference>
<proteinExistence type="predicted"/>
<dbReference type="InterPro" id="IPR000182">
    <property type="entry name" value="GNAT_dom"/>
</dbReference>
<organism evidence="2 3">
    <name type="scientific">Nocardioides aestuarii</name>
    <dbReference type="NCBI Taxonomy" id="252231"/>
    <lineage>
        <taxon>Bacteria</taxon>
        <taxon>Bacillati</taxon>
        <taxon>Actinomycetota</taxon>
        <taxon>Actinomycetes</taxon>
        <taxon>Propionibacteriales</taxon>
        <taxon>Nocardioidaceae</taxon>
        <taxon>Nocardioides</taxon>
    </lineage>
</organism>
<dbReference type="Gene3D" id="3.40.630.30">
    <property type="match status" value="1"/>
</dbReference>
<evidence type="ECO:0000313" key="3">
    <source>
        <dbReference type="Proteomes" id="UP001597351"/>
    </source>
</evidence>
<dbReference type="PROSITE" id="PS51186">
    <property type="entry name" value="GNAT"/>
    <property type="match status" value="1"/>
</dbReference>
<dbReference type="Proteomes" id="UP001597351">
    <property type="component" value="Unassembled WGS sequence"/>
</dbReference>